<dbReference type="EMBL" id="JAKUCV010002054">
    <property type="protein sequence ID" value="KAJ4844105.1"/>
    <property type="molecule type" value="Genomic_DNA"/>
</dbReference>
<feature type="compositionally biased region" description="Pro residues" evidence="1">
    <location>
        <begin position="403"/>
        <end position="420"/>
    </location>
</feature>
<protein>
    <recommendedName>
        <fullName evidence="4">DUF4283 domain-containing protein</fullName>
    </recommendedName>
</protein>
<feature type="region of interest" description="Disordered" evidence="1">
    <location>
        <begin position="1"/>
        <end position="51"/>
    </location>
</feature>
<reference evidence="2" key="1">
    <citation type="submission" date="2022-02" db="EMBL/GenBank/DDBJ databases">
        <authorList>
            <person name="Henning P.M."/>
            <person name="McCubbin A.G."/>
            <person name="Shore J.S."/>
        </authorList>
    </citation>
    <scope>NUCLEOTIDE SEQUENCE</scope>
    <source>
        <strain evidence="2">F60SS</strain>
        <tissue evidence="2">Leaves</tissue>
    </source>
</reference>
<feature type="compositionally biased region" description="Low complexity" evidence="1">
    <location>
        <begin position="229"/>
        <end position="238"/>
    </location>
</feature>
<sequence length="494" mass="53080">MSSRKPAGGGQGSQAPTPLSPPDASKSQTATQSASLTTTPHLSTTITPQQKSFKDSLLRGNQPVHHAVGSDFEELEGDIVSFLTPEGPVVKISDRYRAMLHKRWENTLIVKLWGKKIGYRTLCNRLPNLWNLKESVRVVDLENNFYFVRFQSHLMSACPNRPMAHTSNGDMQSGDPMMQDCSESSTGVQQPPPAASRQPRGERMIAGRKLRPPCTGDGSLNKETGTRKGNSNGNNSGSRFDVLQDYVTVERPTESVKGKEIISEISPEHISPEIMGEPVIAVTLTNPPPSRPVTVVPTLIHAPQSQSVAASTALKHAKPDSGPATSGILGYPLDSTQTPTDPVHVLPRATKPKVVTKSNPNPMQSHAPSTIGKLTHVPARTPKTKPYTRIQPAVKGSHSSPASGPPLSSPAPLKPLPPSPNIHVQPLDISFDKKGLGHSEPLGATRLEVHDLTIEETPPDINKMRGVQSPSPKAHEAQDSTIRGDPTPTALPSL</sequence>
<evidence type="ECO:0000256" key="1">
    <source>
        <dbReference type="SAM" id="MobiDB-lite"/>
    </source>
</evidence>
<evidence type="ECO:0008006" key="4">
    <source>
        <dbReference type="Google" id="ProtNLM"/>
    </source>
</evidence>
<dbReference type="AlphaFoldDB" id="A0A9Q0G637"/>
<name>A0A9Q0G637_9ROSI</name>
<organism evidence="2 3">
    <name type="scientific">Turnera subulata</name>
    <dbReference type="NCBI Taxonomy" id="218843"/>
    <lineage>
        <taxon>Eukaryota</taxon>
        <taxon>Viridiplantae</taxon>
        <taxon>Streptophyta</taxon>
        <taxon>Embryophyta</taxon>
        <taxon>Tracheophyta</taxon>
        <taxon>Spermatophyta</taxon>
        <taxon>Magnoliopsida</taxon>
        <taxon>eudicotyledons</taxon>
        <taxon>Gunneridae</taxon>
        <taxon>Pentapetalae</taxon>
        <taxon>rosids</taxon>
        <taxon>fabids</taxon>
        <taxon>Malpighiales</taxon>
        <taxon>Passifloraceae</taxon>
        <taxon>Turnera</taxon>
    </lineage>
</organism>
<evidence type="ECO:0000313" key="2">
    <source>
        <dbReference type="EMBL" id="KAJ4844105.1"/>
    </source>
</evidence>
<accession>A0A9Q0G637</accession>
<reference evidence="2" key="2">
    <citation type="journal article" date="2023" name="Plants (Basel)">
        <title>Annotation of the Turnera subulata (Passifloraceae) Draft Genome Reveals the S-Locus Evolved after the Divergence of Turneroideae from Passifloroideae in a Stepwise Manner.</title>
        <authorList>
            <person name="Henning P.M."/>
            <person name="Roalson E.H."/>
            <person name="Mir W."/>
            <person name="McCubbin A.G."/>
            <person name="Shore J.S."/>
        </authorList>
    </citation>
    <scope>NUCLEOTIDE SEQUENCE</scope>
    <source>
        <strain evidence="2">F60SS</strain>
    </source>
</reference>
<feature type="region of interest" description="Disordered" evidence="1">
    <location>
        <begin position="164"/>
        <end position="239"/>
    </location>
</feature>
<feature type="compositionally biased region" description="Low complexity" evidence="1">
    <location>
        <begin position="24"/>
        <end position="48"/>
    </location>
</feature>
<keyword evidence="3" id="KW-1185">Reference proteome</keyword>
<proteinExistence type="predicted"/>
<evidence type="ECO:0000313" key="3">
    <source>
        <dbReference type="Proteomes" id="UP001141552"/>
    </source>
</evidence>
<feature type="region of interest" description="Disordered" evidence="1">
    <location>
        <begin position="376"/>
        <end position="494"/>
    </location>
</feature>
<dbReference type="Proteomes" id="UP001141552">
    <property type="component" value="Unassembled WGS sequence"/>
</dbReference>
<comment type="caution">
    <text evidence="2">The sequence shown here is derived from an EMBL/GenBank/DDBJ whole genome shotgun (WGS) entry which is preliminary data.</text>
</comment>
<gene>
    <name evidence="2" type="ORF">Tsubulata_026766</name>
</gene>